<sequence length="413" mass="45262">MKVLLVHPNFPGQYAHLMPALAARPGTQVVGIGARPFEVPEGVSLRTYEAPPPPAEGVTRRARPADAAIARADRVARLALDLRREGFVPDVTFSHIGWGDTIFLKDVFPESALLLYAEFFYSATGADVGYEPGKPATIQDAVRVRAMNMPLVSAMNASDWGIAPTAWQRARFPEWYRGRISLVHEGIDTAVCRPDPEARFPLPDGSVLRPGDEVVTYVARGLEPYRGFPTFMRALPALLAARPNARVVIVGGDEVRYGRGPEGGHATWREAMLAEVGPLDPARVHFLGRIPHPALHALFRVSSVHIYLTVPFVLSWSVLEAMACGALILGSATPPVQEVIQDGKNGLLTDLFDHAALARRMTEALVDPQRMAPLRAAARRTIAERYDLHRICLPRQVQVLEALAARRRPPSFA</sequence>
<name>A0ABS4AJB3_9PROT</name>
<dbReference type="Pfam" id="PF00534">
    <property type="entry name" value="Glycos_transf_1"/>
    <property type="match status" value="1"/>
</dbReference>
<keyword evidence="4" id="KW-0328">Glycosyltransferase</keyword>
<keyword evidence="5" id="KW-1185">Reference proteome</keyword>
<proteinExistence type="predicted"/>
<keyword evidence="1 4" id="KW-0808">Transferase</keyword>
<dbReference type="SUPFAM" id="SSF53756">
    <property type="entry name" value="UDP-Glycosyltransferase/glycogen phosphorylase"/>
    <property type="match status" value="1"/>
</dbReference>
<dbReference type="EMBL" id="JAGIZB010000026">
    <property type="protein sequence ID" value="MBP0447122.1"/>
    <property type="molecule type" value="Genomic_DNA"/>
</dbReference>
<dbReference type="PANTHER" id="PTHR46401:SF2">
    <property type="entry name" value="GLYCOSYLTRANSFERASE WBBK-RELATED"/>
    <property type="match status" value="1"/>
</dbReference>
<feature type="domain" description="Glycosyl transferase family 1" evidence="2">
    <location>
        <begin position="209"/>
        <end position="380"/>
    </location>
</feature>
<reference evidence="4 5" key="1">
    <citation type="submission" date="2021-03" db="EMBL/GenBank/DDBJ databases">
        <authorList>
            <person name="So Y."/>
        </authorList>
    </citation>
    <scope>NUCLEOTIDE SEQUENCE [LARGE SCALE GENOMIC DNA]</scope>
    <source>
        <strain evidence="4 5">SSH11</strain>
    </source>
</reference>
<protein>
    <submittedName>
        <fullName evidence="4">Glycosyltransferase</fullName>
        <ecNumber evidence="4">2.4.-.-</ecNumber>
    </submittedName>
</protein>
<dbReference type="EC" id="2.4.-.-" evidence="4"/>
<organism evidence="4 5">
    <name type="scientific">Pararoseomonas baculiformis</name>
    <dbReference type="NCBI Taxonomy" id="2820812"/>
    <lineage>
        <taxon>Bacteria</taxon>
        <taxon>Pseudomonadati</taxon>
        <taxon>Pseudomonadota</taxon>
        <taxon>Alphaproteobacteria</taxon>
        <taxon>Acetobacterales</taxon>
        <taxon>Acetobacteraceae</taxon>
        <taxon>Pararoseomonas</taxon>
    </lineage>
</organism>
<dbReference type="Proteomes" id="UP000681594">
    <property type="component" value="Unassembled WGS sequence"/>
</dbReference>
<feature type="domain" description="Glycosyl transferase family 4" evidence="3">
    <location>
        <begin position="26"/>
        <end position="190"/>
    </location>
</feature>
<gene>
    <name evidence="4" type="ORF">J8J14_20300</name>
</gene>
<dbReference type="InterPro" id="IPR001296">
    <property type="entry name" value="Glyco_trans_1"/>
</dbReference>
<dbReference type="RefSeq" id="WP_209381391.1">
    <property type="nucleotide sequence ID" value="NZ_JAGIZB010000026.1"/>
</dbReference>
<comment type="caution">
    <text evidence="4">The sequence shown here is derived from an EMBL/GenBank/DDBJ whole genome shotgun (WGS) entry which is preliminary data.</text>
</comment>
<dbReference type="GO" id="GO:0016757">
    <property type="term" value="F:glycosyltransferase activity"/>
    <property type="evidence" value="ECO:0007669"/>
    <property type="project" value="UniProtKB-KW"/>
</dbReference>
<accession>A0ABS4AJB3</accession>
<evidence type="ECO:0000259" key="2">
    <source>
        <dbReference type="Pfam" id="PF00534"/>
    </source>
</evidence>
<dbReference type="Gene3D" id="3.40.50.2000">
    <property type="entry name" value="Glycogen Phosphorylase B"/>
    <property type="match status" value="2"/>
</dbReference>
<dbReference type="PANTHER" id="PTHR46401">
    <property type="entry name" value="GLYCOSYLTRANSFERASE WBBK-RELATED"/>
    <property type="match status" value="1"/>
</dbReference>
<evidence type="ECO:0000256" key="1">
    <source>
        <dbReference type="ARBA" id="ARBA00022679"/>
    </source>
</evidence>
<evidence type="ECO:0000313" key="5">
    <source>
        <dbReference type="Proteomes" id="UP000681594"/>
    </source>
</evidence>
<dbReference type="InterPro" id="IPR022623">
    <property type="entry name" value="Glyco_trans_4"/>
</dbReference>
<dbReference type="Pfam" id="PF12000">
    <property type="entry name" value="Glyco_trans_4_3"/>
    <property type="match status" value="1"/>
</dbReference>
<evidence type="ECO:0000313" key="4">
    <source>
        <dbReference type="EMBL" id="MBP0447122.1"/>
    </source>
</evidence>
<evidence type="ECO:0000259" key="3">
    <source>
        <dbReference type="Pfam" id="PF12000"/>
    </source>
</evidence>